<dbReference type="RefSeq" id="WP_183567186.1">
    <property type="nucleotide sequence ID" value="NZ_CBCSLB010000014.1"/>
</dbReference>
<evidence type="ECO:0000256" key="1">
    <source>
        <dbReference type="SAM" id="SignalP"/>
    </source>
</evidence>
<evidence type="ECO:0000313" key="3">
    <source>
        <dbReference type="Proteomes" id="UP000518605"/>
    </source>
</evidence>
<feature type="chain" id="PRO_5039320489" description="LPS export ABC transporter periplasmic protein LptC" evidence="1">
    <location>
        <begin position="37"/>
        <end position="153"/>
    </location>
</feature>
<gene>
    <name evidence="2" type="ORF">FHS16_004278</name>
</gene>
<keyword evidence="1" id="KW-0732">Signal</keyword>
<sequence>MGRFIDSKRKWWKQYYKSRRVLLLVLCLSLSGYAYTSGEAGANPPAANHALSDMAAVDKTSEQPAEQSMNQDKVELIDQRTASSKTFTLKNGLFETVLANEEIHYKDEEGKYQDNNLQLLSELNLTDSDVNSKRMSMESSHTEVPAIQYHPGI</sequence>
<accession>A0A7W5CAK6</accession>
<dbReference type="Proteomes" id="UP000518605">
    <property type="component" value="Unassembled WGS sequence"/>
</dbReference>
<name>A0A7W5CAK6_9BACL</name>
<evidence type="ECO:0008006" key="4">
    <source>
        <dbReference type="Google" id="ProtNLM"/>
    </source>
</evidence>
<feature type="signal peptide" evidence="1">
    <location>
        <begin position="1"/>
        <end position="36"/>
    </location>
</feature>
<keyword evidence="3" id="KW-1185">Reference proteome</keyword>
<proteinExistence type="predicted"/>
<evidence type="ECO:0000313" key="2">
    <source>
        <dbReference type="EMBL" id="MBB3154202.1"/>
    </source>
</evidence>
<protein>
    <recommendedName>
        <fullName evidence="4">LPS export ABC transporter periplasmic protein LptC</fullName>
    </recommendedName>
</protein>
<dbReference type="AlphaFoldDB" id="A0A7W5CAK6"/>
<organism evidence="2 3">
    <name type="scientific">Paenibacillus endophyticus</name>
    <dbReference type="NCBI Taxonomy" id="1294268"/>
    <lineage>
        <taxon>Bacteria</taxon>
        <taxon>Bacillati</taxon>
        <taxon>Bacillota</taxon>
        <taxon>Bacilli</taxon>
        <taxon>Bacillales</taxon>
        <taxon>Paenibacillaceae</taxon>
        <taxon>Paenibacillus</taxon>
    </lineage>
</organism>
<reference evidence="2 3" key="1">
    <citation type="submission" date="2020-08" db="EMBL/GenBank/DDBJ databases">
        <title>Genomic Encyclopedia of Type Strains, Phase III (KMG-III): the genomes of soil and plant-associated and newly described type strains.</title>
        <authorList>
            <person name="Whitman W."/>
        </authorList>
    </citation>
    <scope>NUCLEOTIDE SEQUENCE [LARGE SCALE GENOMIC DNA]</scope>
    <source>
        <strain evidence="2 3">CECT 8234</strain>
    </source>
</reference>
<comment type="caution">
    <text evidence="2">The sequence shown here is derived from an EMBL/GenBank/DDBJ whole genome shotgun (WGS) entry which is preliminary data.</text>
</comment>
<dbReference type="EMBL" id="JACHXW010000014">
    <property type="protein sequence ID" value="MBB3154202.1"/>
    <property type="molecule type" value="Genomic_DNA"/>
</dbReference>